<evidence type="ECO:0000256" key="3">
    <source>
        <dbReference type="ARBA" id="ARBA00022989"/>
    </source>
</evidence>
<dbReference type="InterPro" id="IPR006977">
    <property type="entry name" value="Yip1_dom"/>
</dbReference>
<proteinExistence type="predicted"/>
<dbReference type="OrthoDB" id="7771437at2"/>
<accession>A0A6N6JL64</accession>
<evidence type="ECO:0000256" key="4">
    <source>
        <dbReference type="ARBA" id="ARBA00023136"/>
    </source>
</evidence>
<dbReference type="RefSeq" id="WP_159809804.1">
    <property type="nucleotide sequence ID" value="NZ_BLJE01000005.1"/>
</dbReference>
<evidence type="ECO:0000313" key="7">
    <source>
        <dbReference type="EMBL" id="GFE66610.1"/>
    </source>
</evidence>
<keyword evidence="4 5" id="KW-0472">Membrane</keyword>
<keyword evidence="8" id="KW-1185">Reference proteome</keyword>
<evidence type="ECO:0000256" key="1">
    <source>
        <dbReference type="ARBA" id="ARBA00004141"/>
    </source>
</evidence>
<dbReference type="EMBL" id="BLJE01000005">
    <property type="protein sequence ID" value="GFE66610.1"/>
    <property type="molecule type" value="Genomic_DNA"/>
</dbReference>
<feature type="transmembrane region" description="Helical" evidence="5">
    <location>
        <begin position="63"/>
        <end position="86"/>
    </location>
</feature>
<evidence type="ECO:0000256" key="5">
    <source>
        <dbReference type="SAM" id="Phobius"/>
    </source>
</evidence>
<reference evidence="7 8" key="1">
    <citation type="submission" date="2019-12" db="EMBL/GenBank/DDBJ databases">
        <title>Litoreibacter badius sp. nov., a novel bacteriochlorophyll a-containing bacterium in the genus Litoreibacter.</title>
        <authorList>
            <person name="Kanamuro M."/>
            <person name="Takabe Y."/>
            <person name="Mori K."/>
            <person name="Takaichi S."/>
            <person name="Hanada S."/>
        </authorList>
    </citation>
    <scope>NUCLEOTIDE SEQUENCE [LARGE SCALE GENOMIC DNA]</scope>
    <source>
        <strain evidence="7 8">K6</strain>
    </source>
</reference>
<feature type="transmembrane region" description="Helical" evidence="5">
    <location>
        <begin position="107"/>
        <end position="130"/>
    </location>
</feature>
<keyword evidence="3 5" id="KW-1133">Transmembrane helix</keyword>
<dbReference type="AlphaFoldDB" id="A0A6N6JL64"/>
<feature type="transmembrane region" description="Helical" evidence="5">
    <location>
        <begin position="29"/>
        <end position="51"/>
    </location>
</feature>
<dbReference type="Proteomes" id="UP000436822">
    <property type="component" value="Unassembled WGS sequence"/>
</dbReference>
<feature type="transmembrane region" description="Helical" evidence="5">
    <location>
        <begin position="136"/>
        <end position="156"/>
    </location>
</feature>
<dbReference type="Pfam" id="PF04893">
    <property type="entry name" value="Yip1"/>
    <property type="match status" value="1"/>
</dbReference>
<name>A0A6N6JL64_9RHOB</name>
<feature type="domain" description="Yip1" evidence="6">
    <location>
        <begin position="13"/>
        <end position="156"/>
    </location>
</feature>
<evidence type="ECO:0000259" key="6">
    <source>
        <dbReference type="Pfam" id="PF04893"/>
    </source>
</evidence>
<sequence length="162" mass="17477">MSTAQTILRSYRTPGAVLKRFRDDGADEGLALTWLLVACILFFVARLPGLARTAHLNGDETPLFGLALGTFFGTILLAPLFFYVLAALSHLVAKIVGGSGRWLDARLALFWALLAATPLVLLRGLVAGFIGEGPQLTLVSFVAFAGFLYIWLRGLIALERAT</sequence>
<organism evidence="7 8">
    <name type="scientific">Litoreibacter roseus</name>
    <dbReference type="NCBI Taxonomy" id="2601869"/>
    <lineage>
        <taxon>Bacteria</taxon>
        <taxon>Pseudomonadati</taxon>
        <taxon>Pseudomonadota</taxon>
        <taxon>Alphaproteobacteria</taxon>
        <taxon>Rhodobacterales</taxon>
        <taxon>Roseobacteraceae</taxon>
        <taxon>Litoreibacter</taxon>
    </lineage>
</organism>
<evidence type="ECO:0000256" key="2">
    <source>
        <dbReference type="ARBA" id="ARBA00022692"/>
    </source>
</evidence>
<evidence type="ECO:0000313" key="8">
    <source>
        <dbReference type="Proteomes" id="UP000436822"/>
    </source>
</evidence>
<keyword evidence="2 5" id="KW-0812">Transmembrane</keyword>
<gene>
    <name evidence="7" type="ORF">KIN_36840</name>
</gene>
<dbReference type="GO" id="GO:0016020">
    <property type="term" value="C:membrane"/>
    <property type="evidence" value="ECO:0007669"/>
    <property type="project" value="UniProtKB-SubCell"/>
</dbReference>
<protein>
    <recommendedName>
        <fullName evidence="6">Yip1 domain-containing protein</fullName>
    </recommendedName>
</protein>
<comment type="subcellular location">
    <subcellularLocation>
        <location evidence="1">Membrane</location>
        <topology evidence="1">Multi-pass membrane protein</topology>
    </subcellularLocation>
</comment>
<comment type="caution">
    <text evidence="7">The sequence shown here is derived from an EMBL/GenBank/DDBJ whole genome shotgun (WGS) entry which is preliminary data.</text>
</comment>